<evidence type="ECO:0000313" key="1">
    <source>
        <dbReference type="EMBL" id="MBX43918.1"/>
    </source>
</evidence>
<reference evidence="1" key="1">
    <citation type="submission" date="2018-02" db="EMBL/GenBank/DDBJ databases">
        <title>Rhizophora mucronata_Transcriptome.</title>
        <authorList>
            <person name="Meera S.P."/>
            <person name="Sreeshan A."/>
            <person name="Augustine A."/>
        </authorList>
    </citation>
    <scope>NUCLEOTIDE SEQUENCE</scope>
    <source>
        <tissue evidence="1">Leaf</tissue>
    </source>
</reference>
<accession>A0A2P2NN23</accession>
<name>A0A2P2NN23_RHIMU</name>
<proteinExistence type="predicted"/>
<organism evidence="1">
    <name type="scientific">Rhizophora mucronata</name>
    <name type="common">Asiatic mangrove</name>
    <dbReference type="NCBI Taxonomy" id="61149"/>
    <lineage>
        <taxon>Eukaryota</taxon>
        <taxon>Viridiplantae</taxon>
        <taxon>Streptophyta</taxon>
        <taxon>Embryophyta</taxon>
        <taxon>Tracheophyta</taxon>
        <taxon>Spermatophyta</taxon>
        <taxon>Magnoliopsida</taxon>
        <taxon>eudicotyledons</taxon>
        <taxon>Gunneridae</taxon>
        <taxon>Pentapetalae</taxon>
        <taxon>rosids</taxon>
        <taxon>fabids</taxon>
        <taxon>Malpighiales</taxon>
        <taxon>Rhizophoraceae</taxon>
        <taxon>Rhizophora</taxon>
    </lineage>
</organism>
<dbReference type="AlphaFoldDB" id="A0A2P2NN23"/>
<sequence>MSKLNKKKYKDRPSLEGITPVFSISSLETGQISIPTLFSAQG</sequence>
<dbReference type="EMBL" id="GGEC01063434">
    <property type="protein sequence ID" value="MBX43918.1"/>
    <property type="molecule type" value="Transcribed_RNA"/>
</dbReference>
<protein>
    <submittedName>
        <fullName evidence="1">Uncharacterized protein</fullName>
    </submittedName>
</protein>